<dbReference type="PANTHER" id="PTHR47773:SF1">
    <property type="entry name" value="C2H2-TYPE DOMAIN-CONTAINING PROTEIN"/>
    <property type="match status" value="1"/>
</dbReference>
<feature type="compositionally biased region" description="Low complexity" evidence="1">
    <location>
        <begin position="195"/>
        <end position="214"/>
    </location>
</feature>
<feature type="compositionally biased region" description="Polar residues" evidence="1">
    <location>
        <begin position="31"/>
        <end position="47"/>
    </location>
</feature>
<protein>
    <submittedName>
        <fullName evidence="2">Uncharacterized protein</fullName>
    </submittedName>
</protein>
<feature type="region of interest" description="Disordered" evidence="1">
    <location>
        <begin position="861"/>
        <end position="968"/>
    </location>
</feature>
<evidence type="ECO:0000313" key="3">
    <source>
        <dbReference type="Proteomes" id="UP000553632"/>
    </source>
</evidence>
<gene>
    <name evidence="2" type="ORF">FOZ63_025628</name>
</gene>
<name>A0A7J6UF89_PEROL</name>
<feature type="region of interest" description="Disordered" evidence="1">
    <location>
        <begin position="1"/>
        <end position="76"/>
    </location>
</feature>
<dbReference type="Proteomes" id="UP000553632">
    <property type="component" value="Unassembled WGS sequence"/>
</dbReference>
<feature type="compositionally biased region" description="Pro residues" evidence="1">
    <location>
        <begin position="883"/>
        <end position="897"/>
    </location>
</feature>
<evidence type="ECO:0000256" key="1">
    <source>
        <dbReference type="SAM" id="MobiDB-lite"/>
    </source>
</evidence>
<reference evidence="2 3" key="1">
    <citation type="submission" date="2020-04" db="EMBL/GenBank/DDBJ databases">
        <title>Perkinsus olseni comparative genomics.</title>
        <authorList>
            <person name="Bogema D.R."/>
        </authorList>
    </citation>
    <scope>NUCLEOTIDE SEQUENCE [LARGE SCALE GENOMIC DNA]</scope>
    <source>
        <strain evidence="2 3">ATCC PRA-207</strain>
    </source>
</reference>
<evidence type="ECO:0000313" key="2">
    <source>
        <dbReference type="EMBL" id="KAF4755788.1"/>
    </source>
</evidence>
<feature type="compositionally biased region" description="Polar residues" evidence="1">
    <location>
        <begin position="863"/>
        <end position="880"/>
    </location>
</feature>
<accession>A0A7J6UF89</accession>
<feature type="non-terminal residue" evidence="2">
    <location>
        <position position="1"/>
    </location>
</feature>
<dbReference type="PANTHER" id="PTHR47773">
    <property type="entry name" value="SI:DKEY-9I5.2-RELATED"/>
    <property type="match status" value="1"/>
</dbReference>
<sequence>MPGRGRPSKAQRAAEEREALQGQRDPFMRAIQTSQASNAGTSAGTNSKKQDKKKRDPKQSASSRPPPATTPRSEEWDYTRCNKWSLGFGKDADWTYERFYDELPRKVGAFFIFMGRKVDAQHGPLTKSQRKFLRWGQYRVINSVNPQIELNRLGVHDPAVRRSLLEDLEQYEPIHEPPKTIAGEVPSPEKEAAKPQPTGSTLSGTSGNSQQQGNDPPVVDCRYKSTNDGRFRGKSALSRTLWEALDDPSLPKIPFIEGDKRWPGTTEAQEAWMRAVVDDLPHDHPGGWFYPPDGSLEVTPNLRKYQLWPFFFWRLQNSVWAKLRCPEDPSNALPCIKNPNHNIRRTGHVALGPRKVVSRTGIFHVLGERFRCTTCLGGIDDEGEFEDTYTEHTGKDKQKGLAQELGALSGRILRADHTRPLAGKVDPSAGVKWSYSVMNEVGEVLTHAFTETDGDAQALFKVNEEDMRLLIEAIMVAFGFADPSEAANKLKKNPGLLYRFVRRQIPEKQELEARIMSVVDSARNVVWEGEMLLPPGPDGFERCLKNQMHHVRGGCLSDPEGIPLYEEAGIVHFQGKKEAPLMSYKCYRGSSQLEGIHGLQASYLSGSNVGDIATQALVIDGITRHNRKTRRKVDGVKNVYPLLDNDILQRLRHTSNTEGGLYPHLVLNAAETGESFALEYTAALRKELLEAELHEARKGSPAETVAASEDIHGFEMDATELSIDRVIEILDVEHDNNDVVRRERHLQRTGNSSTARRISKLRMFGRNTNFLDKVPPERYTLQMRVKIDGLIEQYGEQNADEVHKQYYMWFLEQKNETPATPLLDTSRLHIEQYITKRKAELASAVARVPDRVTAARRTHMENVLSSGTKPITPAEPSQATAPRLPPKPLVPPPPPTSVPDKKQMPGETVSSGPKILGQNADYVNSREKAASSNVEGNDELDVTAETQDDQKELDSEARCTTVKPTATD</sequence>
<feature type="region of interest" description="Disordered" evidence="1">
    <location>
        <begin position="171"/>
        <end position="226"/>
    </location>
</feature>
<comment type="caution">
    <text evidence="2">The sequence shown here is derived from an EMBL/GenBank/DDBJ whole genome shotgun (WGS) entry which is preliminary data.</text>
</comment>
<keyword evidence="3" id="KW-1185">Reference proteome</keyword>
<dbReference type="AlphaFoldDB" id="A0A7J6UF89"/>
<feature type="compositionally biased region" description="Basic and acidic residues" evidence="1">
    <location>
        <begin position="948"/>
        <end position="957"/>
    </location>
</feature>
<proteinExistence type="predicted"/>
<dbReference type="EMBL" id="JABANO010004063">
    <property type="protein sequence ID" value="KAF4755788.1"/>
    <property type="molecule type" value="Genomic_DNA"/>
</dbReference>
<organism evidence="2 3">
    <name type="scientific">Perkinsus olseni</name>
    <name type="common">Perkinsus atlanticus</name>
    <dbReference type="NCBI Taxonomy" id="32597"/>
    <lineage>
        <taxon>Eukaryota</taxon>
        <taxon>Sar</taxon>
        <taxon>Alveolata</taxon>
        <taxon>Perkinsozoa</taxon>
        <taxon>Perkinsea</taxon>
        <taxon>Perkinsida</taxon>
        <taxon>Perkinsidae</taxon>
        <taxon>Perkinsus</taxon>
    </lineage>
</organism>